<dbReference type="Proteomes" id="UP001600943">
    <property type="component" value="Unassembled WGS sequence"/>
</dbReference>
<name>A0ABQ0BFP7_9FIRM</name>
<accession>A0ABQ0BFP7</accession>
<comment type="caution">
    <text evidence="1">The sequence shown here is derived from an EMBL/GenBank/DDBJ whole genome shotgun (WGS) entry which is preliminary data.</text>
</comment>
<evidence type="ECO:0000313" key="2">
    <source>
        <dbReference type="Proteomes" id="UP001600943"/>
    </source>
</evidence>
<proteinExistence type="predicted"/>
<gene>
    <name evidence="1" type="ORF">K040078D81_44000</name>
</gene>
<organism evidence="1 2">
    <name type="scientific">Blautia hominis</name>
    <dbReference type="NCBI Taxonomy" id="2025493"/>
    <lineage>
        <taxon>Bacteria</taxon>
        <taxon>Bacillati</taxon>
        <taxon>Bacillota</taxon>
        <taxon>Clostridia</taxon>
        <taxon>Lachnospirales</taxon>
        <taxon>Lachnospiraceae</taxon>
        <taxon>Blautia</taxon>
    </lineage>
</organism>
<keyword evidence="2" id="KW-1185">Reference proteome</keyword>
<evidence type="ECO:0000313" key="1">
    <source>
        <dbReference type="EMBL" id="GAA6410283.1"/>
    </source>
</evidence>
<sequence>MFSLLWAKLTDVGKTLVQLDGLFVDSHTINSRLYFRNRFFAAAVRKGGNIKSPPGWSSI</sequence>
<dbReference type="EMBL" id="BAABYW010000001">
    <property type="protein sequence ID" value="GAA6410283.1"/>
    <property type="molecule type" value="Genomic_DNA"/>
</dbReference>
<protein>
    <submittedName>
        <fullName evidence="1">Uncharacterized protein</fullName>
    </submittedName>
</protein>
<reference evidence="1 2" key="1">
    <citation type="submission" date="2024-04" db="EMBL/GenBank/DDBJ databases">
        <title>Defined microbial consortia suppress multidrug-resistant proinflammatory Enterobacteriaceae via ecological control.</title>
        <authorList>
            <person name="Furuichi M."/>
            <person name="Kawaguchi T."/>
            <person name="Pust M."/>
            <person name="Yasuma K."/>
            <person name="Plichta D."/>
            <person name="Hasegawa N."/>
            <person name="Ohya T."/>
            <person name="Bhattarai S."/>
            <person name="Sasajima S."/>
            <person name="Aoto Y."/>
            <person name="Tuganbaev T."/>
            <person name="Yaginuma M."/>
            <person name="Ueda M."/>
            <person name="Okahashi N."/>
            <person name="Amafuji K."/>
            <person name="Kiridooshi Y."/>
            <person name="Sugita K."/>
            <person name="Strazar M."/>
            <person name="Skelly A."/>
            <person name="Suda W."/>
            <person name="Hattori M."/>
            <person name="Nakamoto N."/>
            <person name="Caballero S."/>
            <person name="Norman J."/>
            <person name="Olle B."/>
            <person name="Tanoue T."/>
            <person name="Arita M."/>
            <person name="Bucci V."/>
            <person name="Atarashi K."/>
            <person name="Xavier R."/>
            <person name="Honda K."/>
        </authorList>
    </citation>
    <scope>NUCLEOTIDE SEQUENCE [LARGE SCALE GENOMIC DNA]</scope>
    <source>
        <strain evidence="2">k04-0078-D8-1</strain>
    </source>
</reference>